<name>A0A164MKW0_9CRUS</name>
<dbReference type="AlphaFoldDB" id="A0A164MKW0"/>
<sequence>MCKSLCGMLRGAITWLNETKWPFEKNTKTESFYNIVPEGGYYTRLHQEKESRAASFGSWMT</sequence>
<evidence type="ECO:0000313" key="1">
    <source>
        <dbReference type="EMBL" id="KZS05148.1"/>
    </source>
</evidence>
<protein>
    <submittedName>
        <fullName evidence="1">Uncharacterized protein</fullName>
    </submittedName>
</protein>
<evidence type="ECO:0000313" key="2">
    <source>
        <dbReference type="Proteomes" id="UP000076858"/>
    </source>
</evidence>
<accession>A0A164MKW0</accession>
<organism evidence="1 2">
    <name type="scientific">Daphnia magna</name>
    <dbReference type="NCBI Taxonomy" id="35525"/>
    <lineage>
        <taxon>Eukaryota</taxon>
        <taxon>Metazoa</taxon>
        <taxon>Ecdysozoa</taxon>
        <taxon>Arthropoda</taxon>
        <taxon>Crustacea</taxon>
        <taxon>Branchiopoda</taxon>
        <taxon>Diplostraca</taxon>
        <taxon>Cladocera</taxon>
        <taxon>Anomopoda</taxon>
        <taxon>Daphniidae</taxon>
        <taxon>Daphnia</taxon>
    </lineage>
</organism>
<keyword evidence="2" id="KW-1185">Reference proteome</keyword>
<dbReference type="Proteomes" id="UP000076858">
    <property type="component" value="Unassembled WGS sequence"/>
</dbReference>
<dbReference type="EMBL" id="LRGB01002993">
    <property type="protein sequence ID" value="KZS05148.1"/>
    <property type="molecule type" value="Genomic_DNA"/>
</dbReference>
<proteinExistence type="predicted"/>
<reference evidence="1 2" key="1">
    <citation type="submission" date="2016-03" db="EMBL/GenBank/DDBJ databases">
        <title>EvidentialGene: Evidence-directed Construction of Genes on Genomes.</title>
        <authorList>
            <person name="Gilbert D.G."/>
            <person name="Choi J.-H."/>
            <person name="Mockaitis K."/>
            <person name="Colbourne J."/>
            <person name="Pfrender M."/>
        </authorList>
    </citation>
    <scope>NUCLEOTIDE SEQUENCE [LARGE SCALE GENOMIC DNA]</scope>
    <source>
        <strain evidence="1 2">Xinb3</strain>
        <tissue evidence="1">Complete organism</tissue>
    </source>
</reference>
<comment type="caution">
    <text evidence="1">The sequence shown here is derived from an EMBL/GenBank/DDBJ whole genome shotgun (WGS) entry which is preliminary data.</text>
</comment>
<gene>
    <name evidence="1" type="ORF">APZ42_031714</name>
</gene>